<protein>
    <submittedName>
        <fullName evidence="2">Uncharacterized protein</fullName>
    </submittedName>
</protein>
<sequence length="159" mass="18202">MSPTLLSLPVDVLLTIRDVISVSPFTSIDPGLSLLTHLSLSQTCRRLRNIYSFSTPESDDSFWKRACVIAGYGRPMRREYTQTLPGSPPHDTPPPDVLTWKQIAHLVSAHKRVCEIRSCRNASCWPGVFRLFLLLFLLLFLFFPELLLHHSLLLSDKWR</sequence>
<feature type="transmembrane region" description="Helical" evidence="1">
    <location>
        <begin position="127"/>
        <end position="148"/>
    </location>
</feature>
<keyword evidence="1" id="KW-1133">Transmembrane helix</keyword>
<reference evidence="2" key="1">
    <citation type="journal article" date="2022" name="New Phytol.">
        <title>Evolutionary transition to the ectomycorrhizal habit in the genomes of a hyperdiverse lineage of mushroom-forming fungi.</title>
        <authorList>
            <person name="Looney B."/>
            <person name="Miyauchi S."/>
            <person name="Morin E."/>
            <person name="Drula E."/>
            <person name="Courty P.E."/>
            <person name="Kohler A."/>
            <person name="Kuo A."/>
            <person name="LaButti K."/>
            <person name="Pangilinan J."/>
            <person name="Lipzen A."/>
            <person name="Riley R."/>
            <person name="Andreopoulos W."/>
            <person name="He G."/>
            <person name="Johnson J."/>
            <person name="Nolan M."/>
            <person name="Tritt A."/>
            <person name="Barry K.W."/>
            <person name="Grigoriev I.V."/>
            <person name="Nagy L.G."/>
            <person name="Hibbett D."/>
            <person name="Henrissat B."/>
            <person name="Matheny P.B."/>
            <person name="Labbe J."/>
            <person name="Martin F.M."/>
        </authorList>
    </citation>
    <scope>NUCLEOTIDE SEQUENCE</scope>
    <source>
        <strain evidence="2">BPL690</strain>
    </source>
</reference>
<name>A0AAD4QJI9_9AGAM</name>
<keyword evidence="1" id="KW-0812">Transmembrane</keyword>
<evidence type="ECO:0000313" key="2">
    <source>
        <dbReference type="EMBL" id="KAI0292208.1"/>
    </source>
</evidence>
<evidence type="ECO:0000313" key="3">
    <source>
        <dbReference type="Proteomes" id="UP001203297"/>
    </source>
</evidence>
<gene>
    <name evidence="2" type="ORF">B0F90DRAFT_1771346</name>
</gene>
<evidence type="ECO:0000256" key="1">
    <source>
        <dbReference type="SAM" id="Phobius"/>
    </source>
</evidence>
<dbReference type="AlphaFoldDB" id="A0AAD4QJI9"/>
<dbReference type="Proteomes" id="UP001203297">
    <property type="component" value="Unassembled WGS sequence"/>
</dbReference>
<organism evidence="2 3">
    <name type="scientific">Multifurca ochricompacta</name>
    <dbReference type="NCBI Taxonomy" id="376703"/>
    <lineage>
        <taxon>Eukaryota</taxon>
        <taxon>Fungi</taxon>
        <taxon>Dikarya</taxon>
        <taxon>Basidiomycota</taxon>
        <taxon>Agaricomycotina</taxon>
        <taxon>Agaricomycetes</taxon>
        <taxon>Russulales</taxon>
        <taxon>Russulaceae</taxon>
        <taxon>Multifurca</taxon>
    </lineage>
</organism>
<comment type="caution">
    <text evidence="2">The sequence shown here is derived from an EMBL/GenBank/DDBJ whole genome shotgun (WGS) entry which is preliminary data.</text>
</comment>
<keyword evidence="3" id="KW-1185">Reference proteome</keyword>
<dbReference type="EMBL" id="WTXG01000128">
    <property type="protein sequence ID" value="KAI0292208.1"/>
    <property type="molecule type" value="Genomic_DNA"/>
</dbReference>
<accession>A0AAD4QJI9</accession>
<proteinExistence type="predicted"/>
<keyword evidence="1" id="KW-0472">Membrane</keyword>